<comment type="caution">
    <text evidence="2">The sequence shown here is derived from an EMBL/GenBank/DDBJ whole genome shotgun (WGS) entry which is preliminary data.</text>
</comment>
<keyword evidence="3" id="KW-1185">Reference proteome</keyword>
<dbReference type="EMBL" id="CADEAL010000556">
    <property type="protein sequence ID" value="CAB1421943.1"/>
    <property type="molecule type" value="Genomic_DNA"/>
</dbReference>
<evidence type="ECO:0000313" key="2">
    <source>
        <dbReference type="EMBL" id="CAB1421943.1"/>
    </source>
</evidence>
<accession>A0A9N7TZY8</accession>
<gene>
    <name evidence="2" type="ORF">PLEPLA_LOCUS9832</name>
</gene>
<feature type="region of interest" description="Disordered" evidence="1">
    <location>
        <begin position="1"/>
        <end position="31"/>
    </location>
</feature>
<protein>
    <submittedName>
        <fullName evidence="2">Uncharacterized protein</fullName>
    </submittedName>
</protein>
<evidence type="ECO:0000313" key="3">
    <source>
        <dbReference type="Proteomes" id="UP001153269"/>
    </source>
</evidence>
<name>A0A9N7TZY8_PLEPL</name>
<dbReference type="Proteomes" id="UP001153269">
    <property type="component" value="Unassembled WGS sequence"/>
</dbReference>
<evidence type="ECO:0000256" key="1">
    <source>
        <dbReference type="SAM" id="MobiDB-lite"/>
    </source>
</evidence>
<dbReference type="AlphaFoldDB" id="A0A9N7TZY8"/>
<feature type="region of interest" description="Disordered" evidence="1">
    <location>
        <begin position="44"/>
        <end position="64"/>
    </location>
</feature>
<proteinExistence type="predicted"/>
<reference evidence="2" key="1">
    <citation type="submission" date="2020-03" db="EMBL/GenBank/DDBJ databases">
        <authorList>
            <person name="Weist P."/>
        </authorList>
    </citation>
    <scope>NUCLEOTIDE SEQUENCE</scope>
</reference>
<organism evidence="2 3">
    <name type="scientific">Pleuronectes platessa</name>
    <name type="common">European plaice</name>
    <dbReference type="NCBI Taxonomy" id="8262"/>
    <lineage>
        <taxon>Eukaryota</taxon>
        <taxon>Metazoa</taxon>
        <taxon>Chordata</taxon>
        <taxon>Craniata</taxon>
        <taxon>Vertebrata</taxon>
        <taxon>Euteleostomi</taxon>
        <taxon>Actinopterygii</taxon>
        <taxon>Neopterygii</taxon>
        <taxon>Teleostei</taxon>
        <taxon>Neoteleostei</taxon>
        <taxon>Acanthomorphata</taxon>
        <taxon>Carangaria</taxon>
        <taxon>Pleuronectiformes</taxon>
        <taxon>Pleuronectoidei</taxon>
        <taxon>Pleuronectidae</taxon>
        <taxon>Pleuronectes</taxon>
    </lineage>
</organism>
<sequence length="100" mass="10700">MIVLIQTRTRTRIRPEPKNTETPPHGSGTGIQTLRVRMCRSFHRASDPQMSDRFSPSPPGVNPDLGELVESLGLSGAASRCTGARTECGARTASVPDVAV</sequence>